<evidence type="ECO:0000256" key="1">
    <source>
        <dbReference type="SAM" id="MobiDB-lite"/>
    </source>
</evidence>
<proteinExistence type="predicted"/>
<evidence type="ECO:0000313" key="3">
    <source>
        <dbReference type="Proteomes" id="UP001432312"/>
    </source>
</evidence>
<name>A0ABZ1QFE4_9ACTN</name>
<organism evidence="2 3">
    <name type="scientific">Streptomyces erythrochromogenes</name>
    <dbReference type="NCBI Taxonomy" id="285574"/>
    <lineage>
        <taxon>Bacteria</taxon>
        <taxon>Bacillati</taxon>
        <taxon>Actinomycetota</taxon>
        <taxon>Actinomycetes</taxon>
        <taxon>Kitasatosporales</taxon>
        <taxon>Streptomycetaceae</taxon>
        <taxon>Streptomyces</taxon>
    </lineage>
</organism>
<accession>A0ABZ1QFE4</accession>
<gene>
    <name evidence="2" type="ORF">OHA91_22740</name>
</gene>
<keyword evidence="3" id="KW-1185">Reference proteome</keyword>
<reference evidence="2" key="1">
    <citation type="submission" date="2022-10" db="EMBL/GenBank/DDBJ databases">
        <title>The complete genomes of actinobacterial strains from the NBC collection.</title>
        <authorList>
            <person name="Joergensen T.S."/>
            <person name="Alvarez Arevalo M."/>
            <person name="Sterndorff E.B."/>
            <person name="Faurdal D."/>
            <person name="Vuksanovic O."/>
            <person name="Mourched A.-S."/>
            <person name="Charusanti P."/>
            <person name="Shaw S."/>
            <person name="Blin K."/>
            <person name="Weber T."/>
        </authorList>
    </citation>
    <scope>NUCLEOTIDE SEQUENCE</scope>
    <source>
        <strain evidence="2">NBC_00303</strain>
    </source>
</reference>
<dbReference type="RefSeq" id="WP_328739869.1">
    <property type="nucleotide sequence ID" value="NZ_CP108036.1"/>
</dbReference>
<dbReference type="Proteomes" id="UP001432312">
    <property type="component" value="Chromosome"/>
</dbReference>
<dbReference type="EMBL" id="CP108036">
    <property type="protein sequence ID" value="WUN81084.1"/>
    <property type="molecule type" value="Genomic_DNA"/>
</dbReference>
<dbReference type="GeneID" id="95498915"/>
<feature type="compositionally biased region" description="Basic and acidic residues" evidence="1">
    <location>
        <begin position="114"/>
        <end position="129"/>
    </location>
</feature>
<feature type="compositionally biased region" description="Low complexity" evidence="1">
    <location>
        <begin position="164"/>
        <end position="175"/>
    </location>
</feature>
<feature type="region of interest" description="Disordered" evidence="1">
    <location>
        <begin position="106"/>
        <end position="175"/>
    </location>
</feature>
<sequence>MKEIPTQRAESFYRPSPALPAGAWDRVPPAERVWRWYENTAQRRLTPPAGVLLGERIYARINHNRWVADCVCGSAQIVTPTDPRFACPECGYGWVQITFPANPEAAEAEVSARAPHERNWWHADDKAWDRPGPPAPEPEKEPGRGPADPTPEEPAPEEPKPEEPAGAGPKGSLSR</sequence>
<protein>
    <submittedName>
        <fullName evidence="2">Uncharacterized protein</fullName>
    </submittedName>
</protein>
<evidence type="ECO:0000313" key="2">
    <source>
        <dbReference type="EMBL" id="WUN81084.1"/>
    </source>
</evidence>